<accession>A0A6H0DIF9</accession>
<feature type="compositionally biased region" description="Polar residues" evidence="4">
    <location>
        <begin position="16"/>
        <end position="38"/>
    </location>
</feature>
<dbReference type="GO" id="GO:0044423">
    <property type="term" value="C:virion component"/>
    <property type="evidence" value="ECO:0007669"/>
    <property type="project" value="UniProtKB-KW"/>
</dbReference>
<evidence type="ECO:0000259" key="5">
    <source>
        <dbReference type="PROSITE" id="PS50157"/>
    </source>
</evidence>
<dbReference type="SUPFAM" id="SSF88633">
    <property type="entry name" value="Positive stranded ssRNA viruses"/>
    <property type="match status" value="1"/>
</dbReference>
<dbReference type="PROSITE" id="PS50157">
    <property type="entry name" value="ZINC_FINGER_C2H2_2"/>
    <property type="match status" value="1"/>
</dbReference>
<dbReference type="InterPro" id="IPR013087">
    <property type="entry name" value="Znf_C2H2_type"/>
</dbReference>
<feature type="domain" description="C2H2-type" evidence="5">
    <location>
        <begin position="9"/>
        <end position="38"/>
    </location>
</feature>
<reference evidence="6" key="1">
    <citation type="submission" date="2020-01" db="EMBL/GenBank/DDBJ databases">
        <title>Sustained virome diversity in Antarctic penguins and their ticks: geographical connectedness and no evidence for low pathogen pressure.</title>
        <authorList>
            <person name="Wille M."/>
            <person name="Harvey E."/>
            <person name="Shi M."/>
            <person name="Gonzalez-Acuna D."/>
            <person name="Holmes E.C."/>
            <person name="Hurt A.C."/>
        </authorList>
    </citation>
    <scope>NUCLEOTIDE SEQUENCE</scope>
    <source>
        <strain evidence="6">Antarctic56</strain>
    </source>
</reference>
<evidence type="ECO:0000256" key="2">
    <source>
        <dbReference type="ARBA" id="ARBA00022844"/>
    </source>
</evidence>
<proteinExistence type="predicted"/>
<keyword evidence="3" id="KW-0479">Metal-binding</keyword>
<evidence type="ECO:0000256" key="1">
    <source>
        <dbReference type="ARBA" id="ARBA00004328"/>
    </source>
</evidence>
<evidence type="ECO:0000256" key="3">
    <source>
        <dbReference type="PROSITE-ProRule" id="PRU00042"/>
    </source>
</evidence>
<name>A0A6H0DIF9_9VIRU</name>
<dbReference type="PROSITE" id="PS00028">
    <property type="entry name" value="ZINC_FINGER_C2H2_1"/>
    <property type="match status" value="1"/>
</dbReference>
<dbReference type="EMBL" id="MT025120">
    <property type="protein sequence ID" value="QIS87996.1"/>
    <property type="molecule type" value="Genomic_RNA"/>
</dbReference>
<dbReference type="Gene3D" id="2.60.120.20">
    <property type="match status" value="1"/>
</dbReference>
<feature type="region of interest" description="Disordered" evidence="4">
    <location>
        <begin position="1"/>
        <end position="65"/>
    </location>
</feature>
<keyword evidence="3" id="KW-0863">Zinc-finger</keyword>
<sequence length="393" mass="43131">MAGENEKRHTCKQCTRKFTTQQSLQQHRNATLHSTQPVQPAGGARPKKMKKAKSENYGPGFGFQGSHHSAPVARGISLKAARSTSVFPFRTFRERVKTVTVTASDATEGKLVFELTVAASITKRMAVLTRAFQRIRFLGCTLHIVSKASTSIGGGIIAAFVQDINDNPSLDTLGCFQDAKSITWWDSMNVHATIPKTLYYTEPTISNDRFWSPGKFVVLVDGKPSADVTLTFHITVTVEFSGPGLEDEVSVKQYVTALPLKFDAGTAQLVGLNSDGAKEARASRMIAPKPVDGTVFRVRSYQMEYSEGSGDTGTVLFDFLIVKSGAVYPSLDGKAQYDRAGWVWQSDVKPWLVIGEGEPLEVWGAHRVAYSMMRTEFNPSTDFRSTGLGRPFV</sequence>
<dbReference type="InterPro" id="IPR024292">
    <property type="entry name" value="Nodavirus_capsid"/>
</dbReference>
<protein>
    <submittedName>
        <fullName evidence="6">Capsid protein</fullName>
    </submittedName>
</protein>
<organism evidence="6">
    <name type="scientific">Khabarov virus</name>
    <dbReference type="NCBI Taxonomy" id="2707228"/>
    <lineage>
        <taxon>Viruses</taxon>
        <taxon>Riboviria</taxon>
    </lineage>
</organism>
<comment type="subcellular location">
    <subcellularLocation>
        <location evidence="1">Virion</location>
    </subcellularLocation>
</comment>
<keyword evidence="2" id="KW-0946">Virion</keyword>
<dbReference type="InterPro" id="IPR029053">
    <property type="entry name" value="Viral_coat"/>
</dbReference>
<dbReference type="Pfam" id="PF11729">
    <property type="entry name" value="Capsid-VNN"/>
    <property type="match status" value="1"/>
</dbReference>
<evidence type="ECO:0000313" key="6">
    <source>
        <dbReference type="EMBL" id="QIS87996.1"/>
    </source>
</evidence>
<evidence type="ECO:0000256" key="4">
    <source>
        <dbReference type="SAM" id="MobiDB-lite"/>
    </source>
</evidence>
<keyword evidence="3" id="KW-0862">Zinc</keyword>
<dbReference type="GO" id="GO:0008270">
    <property type="term" value="F:zinc ion binding"/>
    <property type="evidence" value="ECO:0007669"/>
    <property type="project" value="UniProtKB-KW"/>
</dbReference>